<dbReference type="Pfam" id="PF02434">
    <property type="entry name" value="Fringe"/>
    <property type="match status" value="1"/>
</dbReference>
<dbReference type="InterPro" id="IPR003378">
    <property type="entry name" value="Fringe-like_glycosylTrfase"/>
</dbReference>
<organism evidence="9">
    <name type="scientific">Phallusia mammillata</name>
    <dbReference type="NCBI Taxonomy" id="59560"/>
    <lineage>
        <taxon>Eukaryota</taxon>
        <taxon>Metazoa</taxon>
        <taxon>Chordata</taxon>
        <taxon>Tunicata</taxon>
        <taxon>Ascidiacea</taxon>
        <taxon>Phlebobranchia</taxon>
        <taxon>Ascidiidae</taxon>
        <taxon>Phallusia</taxon>
    </lineage>
</organism>
<dbReference type="GO" id="GO:0016757">
    <property type="term" value="F:glycosyltransferase activity"/>
    <property type="evidence" value="ECO:0007669"/>
    <property type="project" value="UniProtKB-KW"/>
</dbReference>
<evidence type="ECO:0000259" key="8">
    <source>
        <dbReference type="Pfam" id="PF02434"/>
    </source>
</evidence>
<evidence type="ECO:0000256" key="5">
    <source>
        <dbReference type="ARBA" id="ARBA00022968"/>
    </source>
</evidence>
<evidence type="ECO:0000256" key="6">
    <source>
        <dbReference type="ARBA" id="ARBA00022989"/>
    </source>
</evidence>
<dbReference type="Gene3D" id="3.90.550.50">
    <property type="match status" value="1"/>
</dbReference>
<keyword evidence="7" id="KW-0472">Membrane</keyword>
<reference evidence="9" key="1">
    <citation type="submission" date="2020-04" db="EMBL/GenBank/DDBJ databases">
        <authorList>
            <person name="Neveu A P."/>
        </authorList>
    </citation>
    <scope>NUCLEOTIDE SEQUENCE</scope>
    <source>
        <tissue evidence="9">Whole embryo</tissue>
    </source>
</reference>
<evidence type="ECO:0000256" key="2">
    <source>
        <dbReference type="ARBA" id="ARBA00022676"/>
    </source>
</evidence>
<evidence type="ECO:0000256" key="4">
    <source>
        <dbReference type="ARBA" id="ARBA00022692"/>
    </source>
</evidence>
<accession>A0A6F9DDP1</accession>
<evidence type="ECO:0000256" key="7">
    <source>
        <dbReference type="ARBA" id="ARBA00023136"/>
    </source>
</evidence>
<protein>
    <submittedName>
        <fullName evidence="9">Fringe 7</fullName>
    </submittedName>
</protein>
<keyword evidence="4" id="KW-0812">Transmembrane</keyword>
<name>A0A6F9DDP1_9ASCI</name>
<sequence>MQPYVGNGAFPGTCQAVGAADDCTFGLIVTQLIGTNLTESPLFHSHLEKLGNLNSSSLTQQACLSYNGKNVVNLPASLPQFSKEDDPTRILSLHCNIYPKEDICAPLPKT</sequence>
<proteinExistence type="evidence at transcript level"/>
<gene>
    <name evidence="9" type="primary">Fng7</name>
</gene>
<dbReference type="AlphaFoldDB" id="A0A6F9DDP1"/>
<keyword evidence="2" id="KW-0328">Glycosyltransferase</keyword>
<keyword evidence="3" id="KW-0808">Transferase</keyword>
<dbReference type="GO" id="GO:0016020">
    <property type="term" value="C:membrane"/>
    <property type="evidence" value="ECO:0007669"/>
    <property type="project" value="UniProtKB-SubCell"/>
</dbReference>
<dbReference type="EMBL" id="LR785236">
    <property type="protein sequence ID" value="CAB3246641.1"/>
    <property type="molecule type" value="mRNA"/>
</dbReference>
<keyword evidence="6" id="KW-1133">Transmembrane helix</keyword>
<evidence type="ECO:0000313" key="9">
    <source>
        <dbReference type="EMBL" id="CAB3246641.1"/>
    </source>
</evidence>
<comment type="subcellular location">
    <subcellularLocation>
        <location evidence="1">Membrane</location>
        <topology evidence="1">Single-pass type II membrane protein</topology>
    </subcellularLocation>
</comment>
<evidence type="ECO:0000256" key="1">
    <source>
        <dbReference type="ARBA" id="ARBA00004606"/>
    </source>
</evidence>
<evidence type="ECO:0000256" key="3">
    <source>
        <dbReference type="ARBA" id="ARBA00022679"/>
    </source>
</evidence>
<feature type="domain" description="Fringe-like glycosyltransferase" evidence="8">
    <location>
        <begin position="1"/>
        <end position="89"/>
    </location>
</feature>
<keyword evidence="5" id="KW-0735">Signal-anchor</keyword>